<gene>
    <name evidence="3" type="ORF">IZ6_01770</name>
</gene>
<dbReference type="GO" id="GO:0005524">
    <property type="term" value="F:ATP binding"/>
    <property type="evidence" value="ECO:0007669"/>
    <property type="project" value="UniProtKB-KW"/>
</dbReference>
<evidence type="ECO:0000256" key="2">
    <source>
        <dbReference type="ARBA" id="ARBA00022840"/>
    </source>
</evidence>
<evidence type="ECO:0000313" key="4">
    <source>
        <dbReference type="Proteomes" id="UP000515317"/>
    </source>
</evidence>
<dbReference type="InterPro" id="IPR005654">
    <property type="entry name" value="ATPase_AFG1-like"/>
</dbReference>
<evidence type="ECO:0000313" key="3">
    <source>
        <dbReference type="EMBL" id="BCJ89442.1"/>
    </source>
</evidence>
<dbReference type="Gene3D" id="3.40.50.300">
    <property type="entry name" value="P-loop containing nucleotide triphosphate hydrolases"/>
    <property type="match status" value="1"/>
</dbReference>
<dbReference type="NCBIfam" id="NF040713">
    <property type="entry name" value="ZapE"/>
    <property type="match status" value="1"/>
</dbReference>
<name>A0A6S6QQ72_9HYPH</name>
<dbReference type="AlphaFoldDB" id="A0A6S6QQ72"/>
<dbReference type="RefSeq" id="WP_222876151.1">
    <property type="nucleotide sequence ID" value="NZ_AP023361.1"/>
</dbReference>
<dbReference type="EMBL" id="AP023361">
    <property type="protein sequence ID" value="BCJ89442.1"/>
    <property type="molecule type" value="Genomic_DNA"/>
</dbReference>
<proteinExistence type="predicted"/>
<dbReference type="GO" id="GO:0016887">
    <property type="term" value="F:ATP hydrolysis activity"/>
    <property type="evidence" value="ECO:0007669"/>
    <property type="project" value="InterPro"/>
</dbReference>
<keyword evidence="3" id="KW-0132">Cell division</keyword>
<sequence length="346" mass="39181">MRAETAQVETATRFDRLIAELGRKPGLFRKAHRPRGIYLWGEAGRGKTFLMDLFFRHAPEPRKKRVHFHAFMTQMHERLKDFKEERGRQPIQALAESVAAEARLLCLDELQIKDIADATIVARLFTELIAQGTVIVTTSNAPPERLYWKGINRDLFLPFIALIQRELDVIRLDVPQDFRLQKLLAAPVWFVPPDETAKAALDRAFADLAGAPKGEPETLRVQGRDLVIPNTLNGVARFTFAELCDRPLGPADFGAIARTFHTLIVDGVPKLDSQSNDIVRRFVILIDELYELRVKLIASAEAPPGELMTRGDQSWDFQRTRSRLAEMGSKDWLALPHGQEVDLNSD</sequence>
<dbReference type="Pfam" id="PF03969">
    <property type="entry name" value="AFG1_ATPase"/>
    <property type="match status" value="1"/>
</dbReference>
<dbReference type="PANTHER" id="PTHR12169:SF6">
    <property type="entry name" value="AFG1-LIKE ATPASE"/>
    <property type="match status" value="1"/>
</dbReference>
<dbReference type="PANTHER" id="PTHR12169">
    <property type="entry name" value="ATPASE N2B"/>
    <property type="match status" value="1"/>
</dbReference>
<dbReference type="Proteomes" id="UP000515317">
    <property type="component" value="Chromosome"/>
</dbReference>
<evidence type="ECO:0000256" key="1">
    <source>
        <dbReference type="ARBA" id="ARBA00022741"/>
    </source>
</evidence>
<keyword evidence="2" id="KW-0067">ATP-binding</keyword>
<reference evidence="3 4" key="1">
    <citation type="submission" date="2020-08" db="EMBL/GenBank/DDBJ databases">
        <title>Genome sequence of Rhizobiales bacterium strain IZ6.</title>
        <authorList>
            <person name="Nakai R."/>
            <person name="Naganuma T."/>
        </authorList>
    </citation>
    <scope>NUCLEOTIDE SEQUENCE [LARGE SCALE GENOMIC DNA]</scope>
    <source>
        <strain evidence="3 4">IZ6</strain>
    </source>
</reference>
<keyword evidence="4" id="KW-1185">Reference proteome</keyword>
<organism evidence="3 4">
    <name type="scientific">Terrihabitans soli</name>
    <dbReference type="NCBI Taxonomy" id="708113"/>
    <lineage>
        <taxon>Bacteria</taxon>
        <taxon>Pseudomonadati</taxon>
        <taxon>Pseudomonadota</taxon>
        <taxon>Alphaproteobacteria</taxon>
        <taxon>Hyphomicrobiales</taxon>
        <taxon>Terrihabitans</taxon>
    </lineage>
</organism>
<keyword evidence="3" id="KW-0131">Cell cycle</keyword>
<dbReference type="GO" id="GO:0005737">
    <property type="term" value="C:cytoplasm"/>
    <property type="evidence" value="ECO:0007669"/>
    <property type="project" value="TreeGrafter"/>
</dbReference>
<accession>A0A6S6QQ72</accession>
<dbReference type="SUPFAM" id="SSF52540">
    <property type="entry name" value="P-loop containing nucleoside triphosphate hydrolases"/>
    <property type="match status" value="1"/>
</dbReference>
<protein>
    <submittedName>
        <fullName evidence="3">Cell division protein ZapE</fullName>
    </submittedName>
</protein>
<dbReference type="KEGG" id="tso:IZ6_01770"/>
<dbReference type="GO" id="GO:0051301">
    <property type="term" value="P:cell division"/>
    <property type="evidence" value="ECO:0007669"/>
    <property type="project" value="UniProtKB-KW"/>
</dbReference>
<dbReference type="InterPro" id="IPR027417">
    <property type="entry name" value="P-loop_NTPase"/>
</dbReference>
<keyword evidence="1" id="KW-0547">Nucleotide-binding</keyword>